<dbReference type="InterPro" id="IPR056884">
    <property type="entry name" value="NPHP3-like_N"/>
</dbReference>
<dbReference type="Gene3D" id="3.40.50.300">
    <property type="entry name" value="P-loop containing nucleotide triphosphate hydrolases"/>
    <property type="match status" value="1"/>
</dbReference>
<dbReference type="EMBL" id="ML995487">
    <property type="protein sequence ID" value="KAF2141322.1"/>
    <property type="molecule type" value="Genomic_DNA"/>
</dbReference>
<reference evidence="5" key="1">
    <citation type="journal article" date="2020" name="Stud. Mycol.">
        <title>101 Dothideomycetes genomes: a test case for predicting lifestyles and emergence of pathogens.</title>
        <authorList>
            <person name="Haridas S."/>
            <person name="Albert R."/>
            <person name="Binder M."/>
            <person name="Bloem J."/>
            <person name="Labutti K."/>
            <person name="Salamov A."/>
            <person name="Andreopoulos B."/>
            <person name="Baker S."/>
            <person name="Barry K."/>
            <person name="Bills G."/>
            <person name="Bluhm B."/>
            <person name="Cannon C."/>
            <person name="Castanera R."/>
            <person name="Culley D."/>
            <person name="Daum C."/>
            <person name="Ezra D."/>
            <person name="Gonzalez J."/>
            <person name="Henrissat B."/>
            <person name="Kuo A."/>
            <person name="Liang C."/>
            <person name="Lipzen A."/>
            <person name="Lutzoni F."/>
            <person name="Magnuson J."/>
            <person name="Mondo S."/>
            <person name="Nolan M."/>
            <person name="Ohm R."/>
            <person name="Pangilinan J."/>
            <person name="Park H.-J."/>
            <person name="Ramirez L."/>
            <person name="Alfaro M."/>
            <person name="Sun H."/>
            <person name="Tritt A."/>
            <person name="Yoshinaga Y."/>
            <person name="Zwiers L.-H."/>
            <person name="Turgeon B."/>
            <person name="Goodwin S."/>
            <person name="Spatafora J."/>
            <person name="Crous P."/>
            <person name="Grigoriev I."/>
        </authorList>
    </citation>
    <scope>NUCLEOTIDE SEQUENCE</scope>
    <source>
        <strain evidence="5">CBS 121167</strain>
    </source>
</reference>
<protein>
    <submittedName>
        <fullName evidence="5">Uncharacterized protein</fullName>
    </submittedName>
</protein>
<dbReference type="OrthoDB" id="195446at2759"/>
<dbReference type="PANTHER" id="PTHR10039">
    <property type="entry name" value="AMELOGENIN"/>
    <property type="match status" value="1"/>
</dbReference>
<organism evidence="5 6">
    <name type="scientific">Aplosporella prunicola CBS 121167</name>
    <dbReference type="NCBI Taxonomy" id="1176127"/>
    <lineage>
        <taxon>Eukaryota</taxon>
        <taxon>Fungi</taxon>
        <taxon>Dikarya</taxon>
        <taxon>Ascomycota</taxon>
        <taxon>Pezizomycotina</taxon>
        <taxon>Dothideomycetes</taxon>
        <taxon>Dothideomycetes incertae sedis</taxon>
        <taxon>Botryosphaeriales</taxon>
        <taxon>Aplosporellaceae</taxon>
        <taxon>Aplosporella</taxon>
    </lineage>
</organism>
<dbReference type="InterPro" id="IPR027417">
    <property type="entry name" value="P-loop_NTPase"/>
</dbReference>
<evidence type="ECO:0000259" key="3">
    <source>
        <dbReference type="Pfam" id="PF22939"/>
    </source>
</evidence>
<keyword evidence="6" id="KW-1185">Reference proteome</keyword>
<feature type="repeat" description="ANK" evidence="2">
    <location>
        <begin position="709"/>
        <end position="744"/>
    </location>
</feature>
<proteinExistence type="predicted"/>
<evidence type="ECO:0000259" key="4">
    <source>
        <dbReference type="Pfam" id="PF24883"/>
    </source>
</evidence>
<feature type="domain" description="GPI inositol-deacylase winged helix" evidence="3">
    <location>
        <begin position="484"/>
        <end position="559"/>
    </location>
</feature>
<evidence type="ECO:0000313" key="6">
    <source>
        <dbReference type="Proteomes" id="UP000799438"/>
    </source>
</evidence>
<keyword evidence="2" id="KW-0040">ANK repeat</keyword>
<dbReference type="InterPro" id="IPR002110">
    <property type="entry name" value="Ankyrin_rpt"/>
</dbReference>
<dbReference type="Gene3D" id="1.25.40.20">
    <property type="entry name" value="Ankyrin repeat-containing domain"/>
    <property type="match status" value="1"/>
</dbReference>
<dbReference type="InterPro" id="IPR036770">
    <property type="entry name" value="Ankyrin_rpt-contain_sf"/>
</dbReference>
<dbReference type="Pfam" id="PF24883">
    <property type="entry name" value="NPHP3_N"/>
    <property type="match status" value="1"/>
</dbReference>
<dbReference type="RefSeq" id="XP_033397035.1">
    <property type="nucleotide sequence ID" value="XM_033546590.1"/>
</dbReference>
<evidence type="ECO:0000313" key="5">
    <source>
        <dbReference type="EMBL" id="KAF2141322.1"/>
    </source>
</evidence>
<dbReference type="GeneID" id="54304096"/>
<accession>A0A6A6BAQ3</accession>
<dbReference type="Pfam" id="PF12796">
    <property type="entry name" value="Ank_2"/>
    <property type="match status" value="1"/>
</dbReference>
<dbReference type="Pfam" id="PF22939">
    <property type="entry name" value="WHD_GPIID"/>
    <property type="match status" value="1"/>
</dbReference>
<dbReference type="SMART" id="SM00248">
    <property type="entry name" value="ANK"/>
    <property type="match status" value="2"/>
</dbReference>
<dbReference type="AlphaFoldDB" id="A0A6A6BAQ3"/>
<sequence length="777" mass="85557">MAEAIGVATSIIAILELARSAVLYIDGVKNASKDIKSLAREIYSVSGILKNIKDLVKTPKDAGGGISSSALQSLGGEEGPLQQFEQLLRAMNEKLGVGRNDPPNLIERLASKMAFPLKSEERQNILAAIERYEILFLLAMGNDQSQLLRKLRGDLGESLRTVLDGISEIKLVQKSQQSRELQREAQNIINWLSEVNFLATQAAVLARRTEGTGQWFLESNEFRQWVAGDNKVLWCPGDPGVGKTILAATSVDYLHQKYSNQDDVAVFCVYCNYKDYSIQTATDLLAGICTQSMCLRSSVSDSSKSYHEADRQIREGPTKEAILDLLGAEIKQYRKVFIVVDALDEFGDKEQQDEFLSELQKIDTAHVLFTSRTPADVNPFFPERAVLTISAHSKDIERYLRTSVQLLDDFVKNDPDLQEEIVAGVTQSAGGMFLLARLQLEMFKDKLNALEIRKAIENLPRGGDALRGTYEEAVKRIDSQPEGYRVFAYQAITWIIHTWRQLTVEELRHALAVARHSSLDKDALPSEKHLTAFCAGLVVIDQENKKVRIVHHSAEAYLKETVCSPPRQAQNHIATTCLQYLLLGPMQTHDIPSIPLDQLATHLYDRPKSLKEEPTDIEAVYPFARYARRSWDIHLNGAKKPGLQSANRICGGSALLPALYAACTWRRPPQTPSRFGGKVGNRPNPNTYRGLLAALAAADADLAATSPGKGATALHYAVAVPNDPKARLVELLLDNGTAAHAGVRDNQGATPLDWAAVAQRDECVQLLSSGGAAAASV</sequence>
<gene>
    <name evidence="5" type="ORF">K452DRAFT_38103</name>
</gene>
<keyword evidence="1" id="KW-0677">Repeat</keyword>
<dbReference type="Proteomes" id="UP000799438">
    <property type="component" value="Unassembled WGS sequence"/>
</dbReference>
<dbReference type="PROSITE" id="PS50297">
    <property type="entry name" value="ANK_REP_REGION"/>
    <property type="match status" value="1"/>
</dbReference>
<dbReference type="PROSITE" id="PS50088">
    <property type="entry name" value="ANK_REPEAT"/>
    <property type="match status" value="1"/>
</dbReference>
<feature type="domain" description="Nephrocystin 3-like N-terminal" evidence="4">
    <location>
        <begin position="211"/>
        <end position="372"/>
    </location>
</feature>
<dbReference type="InterPro" id="IPR054471">
    <property type="entry name" value="GPIID_WHD"/>
</dbReference>
<dbReference type="SUPFAM" id="SSF52540">
    <property type="entry name" value="P-loop containing nucleoside triphosphate hydrolases"/>
    <property type="match status" value="1"/>
</dbReference>
<dbReference type="SUPFAM" id="SSF48403">
    <property type="entry name" value="Ankyrin repeat"/>
    <property type="match status" value="1"/>
</dbReference>
<evidence type="ECO:0000256" key="1">
    <source>
        <dbReference type="ARBA" id="ARBA00022737"/>
    </source>
</evidence>
<dbReference type="PANTHER" id="PTHR10039:SF15">
    <property type="entry name" value="NACHT DOMAIN-CONTAINING PROTEIN"/>
    <property type="match status" value="1"/>
</dbReference>
<evidence type="ECO:0000256" key="2">
    <source>
        <dbReference type="PROSITE-ProRule" id="PRU00023"/>
    </source>
</evidence>
<name>A0A6A6BAQ3_9PEZI</name>